<feature type="signal peptide" evidence="6">
    <location>
        <begin position="1"/>
        <end position="21"/>
    </location>
</feature>
<dbReference type="InterPro" id="IPR001188">
    <property type="entry name" value="Sperm_putr-bd"/>
</dbReference>
<accession>D1AMH3</accession>
<dbReference type="SUPFAM" id="SSF53850">
    <property type="entry name" value="Periplasmic binding protein-like II"/>
    <property type="match status" value="1"/>
</dbReference>
<dbReference type="Proteomes" id="UP000000845">
    <property type="component" value="Chromosome"/>
</dbReference>
<protein>
    <submittedName>
        <fullName evidence="7">Extracellular solute-binding protein family 1</fullName>
    </submittedName>
</protein>
<keyword evidence="4" id="KW-0574">Periplasm</keyword>
<name>D1AMH3_SEBTE</name>
<dbReference type="HOGENOM" id="CLU_026974_1_3_0"/>
<keyword evidence="8" id="KW-1185">Reference proteome</keyword>
<evidence type="ECO:0000256" key="1">
    <source>
        <dbReference type="ARBA" id="ARBA00004418"/>
    </source>
</evidence>
<dbReference type="EMBL" id="CP001739">
    <property type="protein sequence ID" value="ACZ09547.1"/>
    <property type="molecule type" value="Genomic_DNA"/>
</dbReference>
<dbReference type="PANTHER" id="PTHR30222">
    <property type="entry name" value="SPERMIDINE/PUTRESCINE-BINDING PERIPLASMIC PROTEIN"/>
    <property type="match status" value="1"/>
</dbReference>
<dbReference type="PRINTS" id="PR00909">
    <property type="entry name" value="SPERMDNBNDNG"/>
</dbReference>
<evidence type="ECO:0000256" key="4">
    <source>
        <dbReference type="ARBA" id="ARBA00022764"/>
    </source>
</evidence>
<dbReference type="PROSITE" id="PS51257">
    <property type="entry name" value="PROKAR_LIPOPROTEIN"/>
    <property type="match status" value="1"/>
</dbReference>
<dbReference type="eggNOG" id="COG0687">
    <property type="taxonomic scope" value="Bacteria"/>
</dbReference>
<gene>
    <name evidence="7" type="ordered locus">Sterm_2702</name>
</gene>
<dbReference type="InterPro" id="IPR006059">
    <property type="entry name" value="SBP"/>
</dbReference>
<evidence type="ECO:0000256" key="2">
    <source>
        <dbReference type="ARBA" id="ARBA00022448"/>
    </source>
</evidence>
<dbReference type="PANTHER" id="PTHR30222:SF17">
    <property type="entry name" value="SPERMIDINE_PUTRESCINE-BINDING PERIPLASMIC PROTEIN"/>
    <property type="match status" value="1"/>
</dbReference>
<dbReference type="RefSeq" id="WP_012862141.1">
    <property type="nucleotide sequence ID" value="NC_013517.1"/>
</dbReference>
<sequence length="350" mass="40390">MFKLKKLFLISFMLFTLFSCGGGKDADKESKTLSIYTWTYFIPKEVLDGFEQETGIKVQLDYYDTNEQMYAKLKSGARGYDIVSPSTDILSVMREEGMLMKLDKEKLKDVYSNLKMDEIAKFSESYDPQFQYSLPYTFSATGIAVNTKYIKDYPKSFDIFAMSQYKGRMTMLDDMRETLGATLQYLGYSAETSNDQELEAAKSKLLEWKKNLAKFDSTTFGKNFASGEFYISHGYAENYFEELSEEDAETTDYFIPKGAMMYIDSMAILANSPNKENAYKFLEYLYRPENFKKVYEVFRAPSVIKGVEESSSVKPYVTFEDVINNSKLPKALSNEALEKQQKIWESIKLQ</sequence>
<dbReference type="Pfam" id="PF13416">
    <property type="entry name" value="SBP_bac_8"/>
    <property type="match status" value="1"/>
</dbReference>
<reference evidence="7 8" key="2">
    <citation type="journal article" date="2010" name="Stand. Genomic Sci.">
        <title>Complete genome sequence of Sebaldella termitidis type strain (NCTC 11300).</title>
        <authorList>
            <person name="Harmon-Smith M."/>
            <person name="Celia L."/>
            <person name="Chertkov O."/>
            <person name="Lapidus A."/>
            <person name="Copeland A."/>
            <person name="Glavina Del Rio T."/>
            <person name="Nolan M."/>
            <person name="Lucas S."/>
            <person name="Tice H."/>
            <person name="Cheng J.F."/>
            <person name="Han C."/>
            <person name="Detter J.C."/>
            <person name="Bruce D."/>
            <person name="Goodwin L."/>
            <person name="Pitluck S."/>
            <person name="Pati A."/>
            <person name="Liolios K."/>
            <person name="Ivanova N."/>
            <person name="Mavromatis K."/>
            <person name="Mikhailova N."/>
            <person name="Chen A."/>
            <person name="Palaniappan K."/>
            <person name="Land M."/>
            <person name="Hauser L."/>
            <person name="Chang Y.J."/>
            <person name="Jeffries C.D."/>
            <person name="Brettin T."/>
            <person name="Goker M."/>
            <person name="Beck B."/>
            <person name="Bristow J."/>
            <person name="Eisen J.A."/>
            <person name="Markowitz V."/>
            <person name="Hugenholtz P."/>
            <person name="Kyrpides N.C."/>
            <person name="Klenk H.P."/>
            <person name="Chen F."/>
        </authorList>
    </citation>
    <scope>NUCLEOTIDE SEQUENCE [LARGE SCALE GENOMIC DNA]</scope>
    <source>
        <strain evidence="8">ATCC 33386 / NCTC 11300</strain>
    </source>
</reference>
<feature type="binding site" evidence="5">
    <location>
        <begin position="174"/>
        <end position="177"/>
    </location>
    <ligand>
        <name>spermidine</name>
        <dbReference type="ChEBI" id="CHEBI:57834"/>
    </ligand>
</feature>
<keyword evidence="3 6" id="KW-0732">Signal</keyword>
<proteinExistence type="predicted"/>
<feature type="chain" id="PRO_5003019825" evidence="6">
    <location>
        <begin position="22"/>
        <end position="350"/>
    </location>
</feature>
<dbReference type="GO" id="GO:0015846">
    <property type="term" value="P:polyamine transport"/>
    <property type="evidence" value="ECO:0007669"/>
    <property type="project" value="InterPro"/>
</dbReference>
<evidence type="ECO:0000313" key="7">
    <source>
        <dbReference type="EMBL" id="ACZ09547.1"/>
    </source>
</evidence>
<evidence type="ECO:0000313" key="8">
    <source>
        <dbReference type="Proteomes" id="UP000000845"/>
    </source>
</evidence>
<dbReference type="KEGG" id="str:Sterm_2702"/>
<evidence type="ECO:0000256" key="3">
    <source>
        <dbReference type="ARBA" id="ARBA00022729"/>
    </source>
</evidence>
<keyword evidence="2" id="KW-0813">Transport</keyword>
<evidence type="ECO:0000256" key="6">
    <source>
        <dbReference type="SAM" id="SignalP"/>
    </source>
</evidence>
<reference evidence="8" key="1">
    <citation type="submission" date="2009-09" db="EMBL/GenBank/DDBJ databases">
        <title>The complete chromosome of Sebaldella termitidis ATCC 33386.</title>
        <authorList>
            <consortium name="US DOE Joint Genome Institute (JGI-PGF)"/>
            <person name="Lucas S."/>
            <person name="Copeland A."/>
            <person name="Lapidus A."/>
            <person name="Glavina del Rio T."/>
            <person name="Dalin E."/>
            <person name="Tice H."/>
            <person name="Bruce D."/>
            <person name="Goodwin L."/>
            <person name="Pitluck S."/>
            <person name="Kyrpides N."/>
            <person name="Mavromatis K."/>
            <person name="Ivanova N."/>
            <person name="Mikhailova N."/>
            <person name="Sims D."/>
            <person name="Meincke L."/>
            <person name="Brettin T."/>
            <person name="Detter J.C."/>
            <person name="Han C."/>
            <person name="Larimer F."/>
            <person name="Land M."/>
            <person name="Hauser L."/>
            <person name="Markowitz V."/>
            <person name="Cheng J.F."/>
            <person name="Hugenholtz P."/>
            <person name="Woyke T."/>
            <person name="Wu D."/>
            <person name="Eisen J.A."/>
        </authorList>
    </citation>
    <scope>NUCLEOTIDE SEQUENCE [LARGE SCALE GENOMIC DNA]</scope>
    <source>
        <strain evidence="8">ATCC 33386 / NCTC 11300</strain>
    </source>
</reference>
<dbReference type="STRING" id="526218.Sterm_2702"/>
<organism evidence="7 8">
    <name type="scientific">Sebaldella termitidis (strain ATCC 33386 / NCTC 11300)</name>
    <dbReference type="NCBI Taxonomy" id="526218"/>
    <lineage>
        <taxon>Bacteria</taxon>
        <taxon>Fusobacteriati</taxon>
        <taxon>Fusobacteriota</taxon>
        <taxon>Fusobacteriia</taxon>
        <taxon>Fusobacteriales</taxon>
        <taxon>Leptotrichiaceae</taxon>
        <taxon>Sebaldella</taxon>
    </lineage>
</organism>
<dbReference type="GO" id="GO:0019808">
    <property type="term" value="F:polyamine binding"/>
    <property type="evidence" value="ECO:0007669"/>
    <property type="project" value="InterPro"/>
</dbReference>
<comment type="subcellular location">
    <subcellularLocation>
        <location evidence="1">Periplasm</location>
    </subcellularLocation>
</comment>
<dbReference type="Gene3D" id="3.40.190.10">
    <property type="entry name" value="Periplasmic binding protein-like II"/>
    <property type="match status" value="2"/>
</dbReference>
<evidence type="ECO:0000256" key="5">
    <source>
        <dbReference type="PIRSR" id="PIRSR019574-1"/>
    </source>
</evidence>
<dbReference type="GO" id="GO:0042597">
    <property type="term" value="C:periplasmic space"/>
    <property type="evidence" value="ECO:0007669"/>
    <property type="project" value="UniProtKB-SubCell"/>
</dbReference>
<dbReference type="PIRSF" id="PIRSF019574">
    <property type="entry name" value="Periplasmic_polyamine_BP"/>
    <property type="match status" value="1"/>
</dbReference>
<dbReference type="AlphaFoldDB" id="D1AMH3"/>